<evidence type="ECO:0000313" key="4">
    <source>
        <dbReference type="Proteomes" id="UP000097892"/>
    </source>
</evidence>
<accession>G8XST9</accession>
<gene>
    <name evidence="3" type="primary">UL25</name>
</gene>
<organism evidence="3 4">
    <name type="scientific">Saimiriine betaherpesvirus 4</name>
    <dbReference type="NCBI Taxonomy" id="1535247"/>
    <lineage>
        <taxon>Viruses</taxon>
        <taxon>Duplodnaviria</taxon>
        <taxon>Heunggongvirae</taxon>
        <taxon>Peploviricota</taxon>
        <taxon>Herviviricetes</taxon>
        <taxon>Herpesvirales</taxon>
        <taxon>Orthoherpesviridae</taxon>
        <taxon>Betaherpesvirinae</taxon>
        <taxon>Cytomegalovirus</taxon>
        <taxon>Cytomegalovirus saimiriinebeta4</taxon>
    </lineage>
</organism>
<evidence type="ECO:0000313" key="3">
    <source>
        <dbReference type="EMBL" id="AEV80886.1"/>
    </source>
</evidence>
<dbReference type="Pfam" id="PF04637">
    <property type="entry name" value="Herpes_pp85"/>
    <property type="match status" value="1"/>
</dbReference>
<proteinExistence type="predicted"/>
<dbReference type="InterPro" id="IPR006731">
    <property type="entry name" value="Herpes_pp85"/>
</dbReference>
<dbReference type="OrthoDB" id="5363at10239"/>
<feature type="region of interest" description="Disordered" evidence="2">
    <location>
        <begin position="85"/>
        <end position="116"/>
    </location>
</feature>
<sequence>MSLSRDCRPTRPSIRGFEDDTESIEEVFLVRSTPTPSRDIEQGLDDDWESFNGRSYPASSRNTPVSSFEIINEANVDLRPSRLHVSSEHRPICEPSRHSRHQPVSQDHNPSSDEEDLGHFTFSTSDIEDYETPPINRYLNFDLNVLSLEDIALIENSIYEVSLEQLSRINECKPMPTFILTNLIEPIFRPAAAGEKDLARPILIYTVLLNYYYKAKIKCRNMKRVLDHTVNGPTLRGITSHLQSNRNPSRTVSLALHFLLTRRRVTEPQLLSCLSHLDDELRKRLVNDTPRKNEIYRTVSEHNALFRVSVYTTREALYLYESNLKKLNTECTHTMKLLCDHTISHLSILNDLSFLISTRLMILTFQRNIRILAAYLKHHLHNLSLLTYLAYLQFPAQLREPYLQVAESLHKSVMSDDDAYMYRSETDLFNFWRALKRLDTIVCTNLVSCALRQAALGTDHGQTMAEYITRNPLFREPHDVPFQVRKLVTRNLCIPQFCHLPTYQHTPVEFYFPPMTMLQKLFGITQRSENDLEYTHMSSMLKNFIVTQSVYLEDRSPNHEIVHHF</sequence>
<reference evidence="3" key="1">
    <citation type="submission" date="2011-12" db="EMBL/GenBank/DDBJ databases">
        <title>Comparative genomics of primate cytomegaloviruses.</title>
        <authorList>
            <person name="Davison A.J."/>
            <person name="Holton M."/>
            <person name="Dolan A."/>
            <person name="Dargan D.J."/>
            <person name="Gatherer D."/>
            <person name="Hayward G.S."/>
        </authorList>
    </citation>
    <scope>NUCLEOTIDE SEQUENCE [LARGE SCALE GENOMIC DNA]</scope>
    <source>
        <strain evidence="3">SqSHV</strain>
    </source>
</reference>
<dbReference type="EMBL" id="FJ483967">
    <property type="protein sequence ID" value="AEV80886.1"/>
    <property type="molecule type" value="Genomic_DNA"/>
</dbReference>
<dbReference type="GO" id="GO:0043657">
    <property type="term" value="C:host cell"/>
    <property type="evidence" value="ECO:0007669"/>
    <property type="project" value="UniProtKB-SubCell"/>
</dbReference>
<protein>
    <submittedName>
        <fullName evidence="3">Tegument protein UL25</fullName>
    </submittedName>
</protein>
<dbReference type="KEGG" id="vg:11464256"/>
<keyword evidence="4" id="KW-1185">Reference proteome</keyword>
<evidence type="ECO:0000256" key="1">
    <source>
        <dbReference type="ARBA" id="ARBA00004340"/>
    </source>
</evidence>
<evidence type="ECO:0000256" key="2">
    <source>
        <dbReference type="SAM" id="MobiDB-lite"/>
    </source>
</evidence>
<dbReference type="Proteomes" id="UP000097892">
    <property type="component" value="Segment"/>
</dbReference>
<feature type="region of interest" description="Disordered" evidence="2">
    <location>
        <begin position="31"/>
        <end position="51"/>
    </location>
</feature>
<feature type="compositionally biased region" description="Basic and acidic residues" evidence="2">
    <location>
        <begin position="85"/>
        <end position="97"/>
    </location>
</feature>
<dbReference type="RefSeq" id="YP_004940197.1">
    <property type="nucleotide sequence ID" value="NC_016448.1"/>
</dbReference>
<comment type="subcellular location">
    <subcellularLocation>
        <location evidence="1">Host cell</location>
    </subcellularLocation>
</comment>
<name>G8XST9_9BETA</name>
<dbReference type="GeneID" id="11464256"/>